<dbReference type="GO" id="GO:0072659">
    <property type="term" value="P:protein localization to plasma membrane"/>
    <property type="evidence" value="ECO:0007669"/>
    <property type="project" value="TreeGrafter"/>
</dbReference>
<dbReference type="OrthoDB" id="6080404at2759"/>
<protein>
    <submittedName>
        <fullName evidence="7">Flotillin-2-like protein</fullName>
    </submittedName>
</protein>
<evidence type="ECO:0000256" key="2">
    <source>
        <dbReference type="ARBA" id="ARBA00007161"/>
    </source>
</evidence>
<evidence type="ECO:0000259" key="6">
    <source>
        <dbReference type="Pfam" id="PF01145"/>
    </source>
</evidence>
<gene>
    <name evidence="7" type="ORF">B4U79_11998</name>
</gene>
<organism evidence="7 8">
    <name type="scientific">Dinothrombium tinctorium</name>
    <dbReference type="NCBI Taxonomy" id="1965070"/>
    <lineage>
        <taxon>Eukaryota</taxon>
        <taxon>Metazoa</taxon>
        <taxon>Ecdysozoa</taxon>
        <taxon>Arthropoda</taxon>
        <taxon>Chelicerata</taxon>
        <taxon>Arachnida</taxon>
        <taxon>Acari</taxon>
        <taxon>Acariformes</taxon>
        <taxon>Trombidiformes</taxon>
        <taxon>Prostigmata</taxon>
        <taxon>Anystina</taxon>
        <taxon>Parasitengona</taxon>
        <taxon>Trombidioidea</taxon>
        <taxon>Trombidiidae</taxon>
        <taxon>Dinothrombium</taxon>
    </lineage>
</organism>
<name>A0A3S3SRE0_9ACAR</name>
<evidence type="ECO:0000256" key="4">
    <source>
        <dbReference type="RuleBase" id="RU366054"/>
    </source>
</evidence>
<dbReference type="CDD" id="cd03399">
    <property type="entry name" value="SPFH_flotillin"/>
    <property type="match status" value="1"/>
</dbReference>
<dbReference type="InterPro" id="IPR036013">
    <property type="entry name" value="Band_7/SPFH_dom_sf"/>
</dbReference>
<dbReference type="GO" id="GO:0016600">
    <property type="term" value="C:flotillin complex"/>
    <property type="evidence" value="ECO:0007669"/>
    <property type="project" value="TreeGrafter"/>
</dbReference>
<proteinExistence type="inferred from homology"/>
<dbReference type="PANTHER" id="PTHR13806:SF46">
    <property type="entry name" value="FLOTILLIN-1-RELATED"/>
    <property type="match status" value="1"/>
</dbReference>
<comment type="similarity">
    <text evidence="2 4">Belongs to the band 7/mec-2 family. Flotillin subfamily.</text>
</comment>
<sequence>MGNIHTVGPNEALIVSGGCFSDSRKFIVGGWAWAWMFITDVQTMSLEIMTLKPKCEDVETSHGVPLTVNAVVQCKFMSNKEFLEIAAQQFLGRDIKHVKEVILQTLEGHLTAIIGTITVEEVYQDRAQFAKLVKEMCEPDLAKMGIEILSFTIKDVTDHVQYLSSLGKARTAEVQRDASIGVANAERDAGIGESTCEKIAMDTKYECDSKIQDHHRVFQLQKQQFISEVNARRAEAQLAYELQSAKLQQVIRNEELEIDVVERRKLIDVEEKEIERKEKELTATIRLPAEAEAYTLQVLASGKRFQILELSRADAEKIKLVGASEAFSMEAKGNAEALTMKLKAEAYKQYTDAATLAQTLEILPQMAAEVVSPLYKTKEIVLIGTDDDNYEGIKKIEELANGFQSLIGR</sequence>
<dbReference type="InterPro" id="IPR027705">
    <property type="entry name" value="Flotillin_fam"/>
</dbReference>
<dbReference type="STRING" id="1965070.A0A3S3SRE0"/>
<dbReference type="GO" id="GO:0031410">
    <property type="term" value="C:cytoplasmic vesicle"/>
    <property type="evidence" value="ECO:0007669"/>
    <property type="project" value="TreeGrafter"/>
</dbReference>
<dbReference type="AlphaFoldDB" id="A0A3S3SRE0"/>
<dbReference type="PANTHER" id="PTHR13806">
    <property type="entry name" value="FLOTILLIN-RELATED"/>
    <property type="match status" value="1"/>
</dbReference>
<evidence type="ECO:0000313" key="8">
    <source>
        <dbReference type="Proteomes" id="UP000285301"/>
    </source>
</evidence>
<dbReference type="EMBL" id="NCKU01000008">
    <property type="protein sequence ID" value="RWS18009.1"/>
    <property type="molecule type" value="Genomic_DNA"/>
</dbReference>
<dbReference type="Pfam" id="PF01145">
    <property type="entry name" value="Band_7"/>
    <property type="match status" value="1"/>
</dbReference>
<keyword evidence="8" id="KW-1185">Reference proteome</keyword>
<accession>A0A3S3SRE0</accession>
<dbReference type="Proteomes" id="UP000285301">
    <property type="component" value="Unassembled WGS sequence"/>
</dbReference>
<keyword evidence="3" id="KW-0472">Membrane</keyword>
<reference evidence="7 8" key="1">
    <citation type="journal article" date="2018" name="Gigascience">
        <title>Genomes of trombidid mites reveal novel predicted allergens and laterally-transferred genes associated with secondary metabolism.</title>
        <authorList>
            <person name="Dong X."/>
            <person name="Chaisiri K."/>
            <person name="Xia D."/>
            <person name="Armstrong S.D."/>
            <person name="Fang Y."/>
            <person name="Donnelly M.J."/>
            <person name="Kadowaki T."/>
            <person name="McGarry J.W."/>
            <person name="Darby A.C."/>
            <person name="Makepeace B.L."/>
        </authorList>
    </citation>
    <scope>NUCLEOTIDE SEQUENCE [LARGE SCALE GENOMIC DNA]</scope>
    <source>
        <strain evidence="7">UoL-WK</strain>
    </source>
</reference>
<feature type="domain" description="Band 7" evidence="6">
    <location>
        <begin position="6"/>
        <end position="186"/>
    </location>
</feature>
<evidence type="ECO:0000313" key="7">
    <source>
        <dbReference type="EMBL" id="RWS18009.1"/>
    </source>
</evidence>
<feature type="coiled-coil region" evidence="5">
    <location>
        <begin position="244"/>
        <end position="287"/>
    </location>
</feature>
<keyword evidence="5" id="KW-0175">Coiled coil</keyword>
<comment type="caution">
    <text evidence="7">The sequence shown here is derived from an EMBL/GenBank/DDBJ whole genome shotgun (WGS) entry which is preliminary data.</text>
</comment>
<comment type="subcellular location">
    <subcellularLocation>
        <location evidence="1">Membrane</location>
    </subcellularLocation>
</comment>
<dbReference type="Gene3D" id="3.30.479.30">
    <property type="entry name" value="Band 7 domain"/>
    <property type="match status" value="1"/>
</dbReference>
<evidence type="ECO:0000256" key="5">
    <source>
        <dbReference type="SAM" id="Coils"/>
    </source>
</evidence>
<dbReference type="GO" id="GO:0002020">
    <property type="term" value="F:protease binding"/>
    <property type="evidence" value="ECO:0007669"/>
    <property type="project" value="TreeGrafter"/>
</dbReference>
<evidence type="ECO:0000256" key="3">
    <source>
        <dbReference type="ARBA" id="ARBA00023136"/>
    </source>
</evidence>
<dbReference type="InterPro" id="IPR001107">
    <property type="entry name" value="Band_7"/>
</dbReference>
<evidence type="ECO:0000256" key="1">
    <source>
        <dbReference type="ARBA" id="ARBA00004370"/>
    </source>
</evidence>
<dbReference type="GO" id="GO:0045661">
    <property type="term" value="P:regulation of myoblast differentiation"/>
    <property type="evidence" value="ECO:0007669"/>
    <property type="project" value="TreeGrafter"/>
</dbReference>
<dbReference type="SUPFAM" id="SSF117892">
    <property type="entry name" value="Band 7/SPFH domain"/>
    <property type="match status" value="1"/>
</dbReference>